<reference evidence="1" key="2">
    <citation type="submission" date="2018-05" db="EMBL/GenBank/DDBJ databases">
        <title>OgluRS3 (Oryza glumaepatula Reference Sequence Version 3).</title>
        <authorList>
            <person name="Zhang J."/>
            <person name="Kudrna D."/>
            <person name="Lee S."/>
            <person name="Talag J."/>
            <person name="Welchert J."/>
            <person name="Wing R.A."/>
        </authorList>
    </citation>
    <scope>NUCLEOTIDE SEQUENCE [LARGE SCALE GENOMIC DNA]</scope>
</reference>
<name>A0A0E0AL21_9ORYZ</name>
<reference evidence="1" key="1">
    <citation type="submission" date="2015-04" db="UniProtKB">
        <authorList>
            <consortium name="EnsemblPlants"/>
        </authorList>
    </citation>
    <scope>IDENTIFICATION</scope>
</reference>
<evidence type="ECO:0000313" key="1">
    <source>
        <dbReference type="EnsemblPlants" id="OGLUM07G17340.1"/>
    </source>
</evidence>
<proteinExistence type="predicted"/>
<sequence>MSAREGGGRPRRCQPPQQGWLRDFCDDEPCGGESACSRPNDGSIGILSSFFSQSLREEAEVAHHHRCWRGRAEAGRDDVDHLS</sequence>
<keyword evidence="2" id="KW-1185">Reference proteome</keyword>
<evidence type="ECO:0000313" key="2">
    <source>
        <dbReference type="Proteomes" id="UP000026961"/>
    </source>
</evidence>
<dbReference type="EnsemblPlants" id="OGLUM07G17340.1">
    <property type="protein sequence ID" value="OGLUM07G17340.1"/>
    <property type="gene ID" value="OGLUM07G17340"/>
</dbReference>
<protein>
    <submittedName>
        <fullName evidence="1">Uncharacterized protein</fullName>
    </submittedName>
</protein>
<dbReference type="AlphaFoldDB" id="A0A0E0AL21"/>
<accession>A0A0E0AL21</accession>
<dbReference type="HOGENOM" id="CLU_2546317_0_0_1"/>
<organism evidence="1">
    <name type="scientific">Oryza glumipatula</name>
    <dbReference type="NCBI Taxonomy" id="40148"/>
    <lineage>
        <taxon>Eukaryota</taxon>
        <taxon>Viridiplantae</taxon>
        <taxon>Streptophyta</taxon>
        <taxon>Embryophyta</taxon>
        <taxon>Tracheophyta</taxon>
        <taxon>Spermatophyta</taxon>
        <taxon>Magnoliopsida</taxon>
        <taxon>Liliopsida</taxon>
        <taxon>Poales</taxon>
        <taxon>Poaceae</taxon>
        <taxon>BOP clade</taxon>
        <taxon>Oryzoideae</taxon>
        <taxon>Oryzeae</taxon>
        <taxon>Oryzinae</taxon>
        <taxon>Oryza</taxon>
    </lineage>
</organism>
<dbReference type="Gramene" id="OGLUM07G17340.1">
    <property type="protein sequence ID" value="OGLUM07G17340.1"/>
    <property type="gene ID" value="OGLUM07G17340"/>
</dbReference>
<dbReference type="Proteomes" id="UP000026961">
    <property type="component" value="Chromosome 7"/>
</dbReference>